<evidence type="ECO:0000259" key="1">
    <source>
        <dbReference type="Pfam" id="PF00149"/>
    </source>
</evidence>
<dbReference type="InterPro" id="IPR029052">
    <property type="entry name" value="Metallo-depent_PP-like"/>
</dbReference>
<evidence type="ECO:0000313" key="2">
    <source>
        <dbReference type="EMBL" id="AKU17963.1"/>
    </source>
</evidence>
<dbReference type="EMBL" id="CP011112">
    <property type="protein sequence ID" value="AKU17963.1"/>
    <property type="molecule type" value="Genomic_DNA"/>
</dbReference>
<dbReference type="AlphaFoldDB" id="A0A0K1JN00"/>
<reference evidence="2 3" key="1">
    <citation type="submission" date="2015-03" db="EMBL/GenBank/DDBJ databases">
        <title>Luteipulveratus halotolerans sp. nov., a novel actinobacterium (Dermacoccaceae) from Sarawak, Malaysia.</title>
        <authorList>
            <person name="Juboi H."/>
            <person name="Basik A."/>
            <person name="Shamsul S.S."/>
            <person name="Arnold P."/>
            <person name="Schmitt E.K."/>
            <person name="Sanglier J.-J."/>
            <person name="Yeo T."/>
        </authorList>
    </citation>
    <scope>NUCLEOTIDE SEQUENCE [LARGE SCALE GENOMIC DNA]</scope>
    <source>
        <strain evidence="2 3">MN07-A0370</strain>
    </source>
</reference>
<accession>A0A0K1JN00</accession>
<proteinExistence type="predicted"/>
<dbReference type="PANTHER" id="PTHR46546">
    <property type="entry name" value="SHEWANELLA-LIKE PROTEIN PHOSPHATASE 1"/>
    <property type="match status" value="1"/>
</dbReference>
<dbReference type="Proteomes" id="UP000066480">
    <property type="component" value="Chromosome"/>
</dbReference>
<dbReference type="PANTHER" id="PTHR46546:SF4">
    <property type="entry name" value="SHEWANELLA-LIKE PROTEIN PHOSPHATASE 1"/>
    <property type="match status" value="1"/>
</dbReference>
<protein>
    <submittedName>
        <fullName evidence="2">Serine/threonine protein phosphatase</fullName>
    </submittedName>
</protein>
<keyword evidence="3" id="KW-1185">Reference proteome</keyword>
<evidence type="ECO:0000313" key="3">
    <source>
        <dbReference type="Proteomes" id="UP000066480"/>
    </source>
</evidence>
<dbReference type="SUPFAM" id="SSF56300">
    <property type="entry name" value="Metallo-dependent phosphatases"/>
    <property type="match status" value="1"/>
</dbReference>
<dbReference type="Gene3D" id="3.60.21.10">
    <property type="match status" value="1"/>
</dbReference>
<dbReference type="STRING" id="571913.VV02_22355"/>
<dbReference type="PRINTS" id="PR00114">
    <property type="entry name" value="STPHPHTASE"/>
</dbReference>
<dbReference type="InterPro" id="IPR006186">
    <property type="entry name" value="Ser/Thr-sp_prot-phosphatase"/>
</dbReference>
<dbReference type="InterPro" id="IPR004843">
    <property type="entry name" value="Calcineurin-like_PHP"/>
</dbReference>
<sequence length="270" mass="29482">MRERQDRPLYAVGDIHGHRDELVAALRETGLVDDAGDWTGQDVDLWFMGDFVDRGPDGIGVIDLVMRLAEQARESAGTVDSVLGNHEVLMLGYHRFGDTSDATGLHSFGLSWLRNGGQESDQAGLTDEHIEWLRTRPAVTRQGEHLLMHADTTGYLDWGATIDEINATVAGQLTGDDLDQWFTVWRTMTARHAFRDNHGQAEAERMLGVLGGEQIVHGHSIIAEWLGVDPKAITGPMPYAGDRVLGIDGGLYDGGPCLVVELPYADPAAS</sequence>
<dbReference type="Pfam" id="PF00149">
    <property type="entry name" value="Metallophos"/>
    <property type="match status" value="1"/>
</dbReference>
<dbReference type="RefSeq" id="WP_052595201.1">
    <property type="nucleotide sequence ID" value="NZ_CP011112.1"/>
</dbReference>
<organism evidence="2 3">
    <name type="scientific">Luteipulveratus mongoliensis</name>
    <dbReference type="NCBI Taxonomy" id="571913"/>
    <lineage>
        <taxon>Bacteria</taxon>
        <taxon>Bacillati</taxon>
        <taxon>Actinomycetota</taxon>
        <taxon>Actinomycetes</taxon>
        <taxon>Micrococcales</taxon>
        <taxon>Dermacoccaceae</taxon>
        <taxon>Luteipulveratus</taxon>
    </lineage>
</organism>
<dbReference type="KEGG" id="lmoi:VV02_22355"/>
<gene>
    <name evidence="2" type="ORF">VV02_22355</name>
</gene>
<feature type="domain" description="Calcineurin-like phosphoesterase" evidence="1">
    <location>
        <begin position="9"/>
        <end position="220"/>
    </location>
</feature>
<dbReference type="GO" id="GO:0016787">
    <property type="term" value="F:hydrolase activity"/>
    <property type="evidence" value="ECO:0007669"/>
    <property type="project" value="InterPro"/>
</dbReference>
<dbReference type="OrthoDB" id="9807890at2"/>
<name>A0A0K1JN00_9MICO</name>
<dbReference type="PATRIC" id="fig|571913.6.peg.4528"/>